<dbReference type="STRING" id="10195.A0A3M7RGH1"/>
<evidence type="ECO:0000256" key="7">
    <source>
        <dbReference type="ARBA" id="ARBA00023273"/>
    </source>
</evidence>
<comment type="subcellular location">
    <subcellularLocation>
        <location evidence="2">Cytoplasm</location>
        <location evidence="2">Cytoskeleton</location>
        <location evidence="2">Cilium axoneme</location>
    </subcellularLocation>
</comment>
<evidence type="ECO:0000256" key="2">
    <source>
        <dbReference type="ARBA" id="ARBA00004430"/>
    </source>
</evidence>
<dbReference type="GO" id="GO:0005930">
    <property type="term" value="C:axoneme"/>
    <property type="evidence" value="ECO:0007669"/>
    <property type="project" value="UniProtKB-SubCell"/>
</dbReference>
<keyword evidence="7" id="KW-0966">Cell projection</keyword>
<dbReference type="OrthoDB" id="10259249at2759"/>
<reference evidence="8 9" key="1">
    <citation type="journal article" date="2018" name="Sci. Rep.">
        <title>Genomic signatures of local adaptation to the degree of environmental predictability in rotifers.</title>
        <authorList>
            <person name="Franch-Gras L."/>
            <person name="Hahn C."/>
            <person name="Garcia-Roger E.M."/>
            <person name="Carmona M.J."/>
            <person name="Serra M."/>
            <person name="Gomez A."/>
        </authorList>
    </citation>
    <scope>NUCLEOTIDE SEQUENCE [LARGE SCALE GENOMIC DNA]</scope>
    <source>
        <strain evidence="8">HYR1</strain>
    </source>
</reference>
<comment type="similarity">
    <text evidence="3">Belongs to the CFAP300 family.</text>
</comment>
<dbReference type="AlphaFoldDB" id="A0A3M7RGH1"/>
<proteinExistence type="inferred from homology"/>
<evidence type="ECO:0000256" key="4">
    <source>
        <dbReference type="ARBA" id="ARBA00022174"/>
    </source>
</evidence>
<comment type="function">
    <text evidence="1">Cilium- and flagellum-specific protein that plays a role in axonemal structure organization and motility. May play a role in outer and inner dynein arm assembly.</text>
</comment>
<accession>A0A3M7RGH1</accession>
<dbReference type="EMBL" id="REGN01003423">
    <property type="protein sequence ID" value="RNA22611.1"/>
    <property type="molecule type" value="Genomic_DNA"/>
</dbReference>
<keyword evidence="6" id="KW-0206">Cytoskeleton</keyword>
<name>A0A3M7RGH1_BRAPC</name>
<keyword evidence="5" id="KW-0963">Cytoplasm</keyword>
<feature type="non-terminal residue" evidence="8">
    <location>
        <position position="252"/>
    </location>
</feature>
<gene>
    <name evidence="8" type="ORF">BpHYR1_002553</name>
</gene>
<sequence>MSSKFRFIEKNFDTITGKDNKESLVKWGMKGKLKTFMFTYDKQFHMGSKDSFILDFFQDEHVLSKLQKMTNNGAWVNMESRPVKVKVEDVNCSLLSVEIFDRLYEKNIVRENGSIKKCLDEYYEDILISDELRKLLLIEESDNYDIYTDKERNEFLFRLFKHFCLGGQVCQFEDNVQPYVDVARSVYKELISVQKDSETKKLRIVSYVFKVEIFNEKNIKIYPNKTVIEQDFCYLVIDPYKRHIIVLYHRFD</sequence>
<evidence type="ECO:0000256" key="5">
    <source>
        <dbReference type="ARBA" id="ARBA00022490"/>
    </source>
</evidence>
<evidence type="ECO:0000256" key="3">
    <source>
        <dbReference type="ARBA" id="ARBA00009205"/>
    </source>
</evidence>
<evidence type="ECO:0000256" key="6">
    <source>
        <dbReference type="ARBA" id="ARBA00023212"/>
    </source>
</evidence>
<dbReference type="Pfam" id="PF14926">
    <property type="entry name" value="CFAP300"/>
    <property type="match status" value="1"/>
</dbReference>
<evidence type="ECO:0000256" key="1">
    <source>
        <dbReference type="ARBA" id="ARBA00002404"/>
    </source>
</evidence>
<organism evidence="8 9">
    <name type="scientific">Brachionus plicatilis</name>
    <name type="common">Marine rotifer</name>
    <name type="synonym">Brachionus muelleri</name>
    <dbReference type="NCBI Taxonomy" id="10195"/>
    <lineage>
        <taxon>Eukaryota</taxon>
        <taxon>Metazoa</taxon>
        <taxon>Spiralia</taxon>
        <taxon>Gnathifera</taxon>
        <taxon>Rotifera</taxon>
        <taxon>Eurotatoria</taxon>
        <taxon>Monogononta</taxon>
        <taxon>Pseudotrocha</taxon>
        <taxon>Ploima</taxon>
        <taxon>Brachionidae</taxon>
        <taxon>Brachionus</taxon>
    </lineage>
</organism>
<dbReference type="PANTHER" id="PTHR31078:SF1">
    <property type="entry name" value="CILIA- AND FLAGELLA-ASSOCIATED PROTEIN 300"/>
    <property type="match status" value="1"/>
</dbReference>
<dbReference type="Proteomes" id="UP000276133">
    <property type="component" value="Unassembled WGS sequence"/>
</dbReference>
<evidence type="ECO:0000313" key="8">
    <source>
        <dbReference type="EMBL" id="RNA22611.1"/>
    </source>
</evidence>
<comment type="caution">
    <text evidence="8">The sequence shown here is derived from an EMBL/GenBank/DDBJ whole genome shotgun (WGS) entry which is preliminary data.</text>
</comment>
<protein>
    <recommendedName>
        <fullName evidence="4">Cilia- and flagella-associated protein 300</fullName>
    </recommendedName>
</protein>
<evidence type="ECO:0000313" key="9">
    <source>
        <dbReference type="Proteomes" id="UP000276133"/>
    </source>
</evidence>
<dbReference type="InterPro" id="IPR029416">
    <property type="entry name" value="CFAP300"/>
</dbReference>
<dbReference type="PANTHER" id="PTHR31078">
    <property type="entry name" value="CILIA- AND FLAGELLA-ASSOCIATED PROTEIN 300"/>
    <property type="match status" value="1"/>
</dbReference>
<keyword evidence="9" id="KW-1185">Reference proteome</keyword>